<dbReference type="EMBL" id="MT142222">
    <property type="protein sequence ID" value="QJA76388.1"/>
    <property type="molecule type" value="Genomic_DNA"/>
</dbReference>
<accession>A0A6M3K3W3</accession>
<dbReference type="SMART" id="SM00382">
    <property type="entry name" value="AAA"/>
    <property type="match status" value="1"/>
</dbReference>
<organism evidence="2">
    <name type="scientific">viral metagenome</name>
    <dbReference type="NCBI Taxonomy" id="1070528"/>
    <lineage>
        <taxon>unclassified sequences</taxon>
        <taxon>metagenomes</taxon>
        <taxon>organismal metagenomes</taxon>
    </lineage>
</organism>
<feature type="domain" description="AAA+ ATPase" evidence="1">
    <location>
        <begin position="41"/>
        <end position="161"/>
    </location>
</feature>
<reference evidence="2" key="1">
    <citation type="submission" date="2020-03" db="EMBL/GenBank/DDBJ databases">
        <title>The deep terrestrial virosphere.</title>
        <authorList>
            <person name="Holmfeldt K."/>
            <person name="Nilsson E."/>
            <person name="Simone D."/>
            <person name="Lopez-Fernandez M."/>
            <person name="Wu X."/>
            <person name="de Brujin I."/>
            <person name="Lundin D."/>
            <person name="Andersson A."/>
            <person name="Bertilsson S."/>
            <person name="Dopson M."/>
        </authorList>
    </citation>
    <scope>NUCLEOTIDE SEQUENCE</scope>
    <source>
        <strain evidence="2">MM415A01518</strain>
    </source>
</reference>
<evidence type="ECO:0000259" key="1">
    <source>
        <dbReference type="SMART" id="SM00382"/>
    </source>
</evidence>
<dbReference type="InterPro" id="IPR050238">
    <property type="entry name" value="DNA_Rep/Repair_Clamp_Loader"/>
</dbReference>
<evidence type="ECO:0000313" key="2">
    <source>
        <dbReference type="EMBL" id="QJA76388.1"/>
    </source>
</evidence>
<dbReference type="AlphaFoldDB" id="A0A6M3K3W3"/>
<gene>
    <name evidence="2" type="ORF">MM415A01518_0004</name>
</gene>
<protein>
    <submittedName>
        <fullName evidence="2">Putative DNA polymerase</fullName>
    </submittedName>
</protein>
<dbReference type="SUPFAM" id="SSF52540">
    <property type="entry name" value="P-loop containing nucleoside triphosphate hydrolases"/>
    <property type="match status" value="1"/>
</dbReference>
<dbReference type="CDD" id="cd00009">
    <property type="entry name" value="AAA"/>
    <property type="match status" value="1"/>
</dbReference>
<proteinExistence type="predicted"/>
<dbReference type="PANTHER" id="PTHR11669">
    <property type="entry name" value="REPLICATION FACTOR C / DNA POLYMERASE III GAMMA-TAU SUBUNIT"/>
    <property type="match status" value="1"/>
</dbReference>
<dbReference type="Gene3D" id="3.40.50.300">
    <property type="entry name" value="P-loop containing nucleotide triphosphate hydrolases"/>
    <property type="match status" value="1"/>
</dbReference>
<dbReference type="InterPro" id="IPR003593">
    <property type="entry name" value="AAA+_ATPase"/>
</dbReference>
<dbReference type="GO" id="GO:0006261">
    <property type="term" value="P:DNA-templated DNA replication"/>
    <property type="evidence" value="ECO:0007669"/>
    <property type="project" value="TreeGrafter"/>
</dbReference>
<dbReference type="Gene3D" id="1.10.8.60">
    <property type="match status" value="1"/>
</dbReference>
<dbReference type="PANTHER" id="PTHR11669:SF0">
    <property type="entry name" value="PROTEIN STICHEL-LIKE 2"/>
    <property type="match status" value="1"/>
</dbReference>
<name>A0A6M3K3W3_9ZZZZ</name>
<sequence>MTENLLSLPMKHRPESWEDFIGNQTTVESLRSILKREGTGKPHCIMFEGPSGCGKTTLALLFAKGLGCSDQDLRKYNISDFRGIDTAREIIKNSRYSPLKGNVKVYILDEFHKATNEFSNAILEILEFCPEHVYFILCTTEPQKVIATIRGQRAQRFSVERLPKQVMIGFLKRITKKEDVELPDNFYQEIAEVADGSPRAALNILDKIIDIEDDEEAFNAISSANFDEMEVKKLIDYLMSQGKKSWKEVSKIVKNLDLTGSKPEEIRVAIARYFGTVLLNRGDPWSHRVMAMFASEPWFYTGREKLLDTLWELCK</sequence>
<dbReference type="InterPro" id="IPR027417">
    <property type="entry name" value="P-loop_NTPase"/>
</dbReference>
<dbReference type="Pfam" id="PF13177">
    <property type="entry name" value="DNA_pol3_delta2"/>
    <property type="match status" value="1"/>
</dbReference>